<evidence type="ECO:0000313" key="8">
    <source>
        <dbReference type="EMBL" id="MDF0715504.1"/>
    </source>
</evidence>
<dbReference type="InterPro" id="IPR029479">
    <property type="entry name" value="Nitroreductase"/>
</dbReference>
<evidence type="ECO:0000256" key="3">
    <source>
        <dbReference type="ARBA" id="ARBA00022630"/>
    </source>
</evidence>
<sequence>MSTATENSTSNVIDNRTWRYATKKFDASKKISEEDLDTLLEAIRLSASSYGLQPYEVLVVSDQKVKEQLRPASWDQYQIEDASQIIVFANKTNYGEELVDDFVSNVSKTRDIPMDGLKGYSDFMKSKLIDLPLETKSNWTARQAYIALGNTLQAAAELKIDTCPMEGFESDKYNEILGLNDRDLNAVVVLAVGYRSEEDATQHLPKVRKSKEELFTLI</sequence>
<feature type="domain" description="Nitroreductase" evidence="7">
    <location>
        <begin position="18"/>
        <end position="194"/>
    </location>
</feature>
<dbReference type="PANTHER" id="PTHR43673:SF2">
    <property type="entry name" value="NITROREDUCTASE"/>
    <property type="match status" value="1"/>
</dbReference>
<keyword evidence="3" id="KW-0285">Flavoprotein</keyword>
<reference evidence="8 9" key="1">
    <citation type="submission" date="2023-03" db="EMBL/GenBank/DDBJ databases">
        <title>Muricauda XX sp. nov. and Muricauda XXX sp. nov., two novel species isolated from Okinawa Trough.</title>
        <authorList>
            <person name="Cao W."/>
            <person name="Deng X."/>
        </authorList>
    </citation>
    <scope>NUCLEOTIDE SEQUENCE [LARGE SCALE GENOMIC DNA]</scope>
    <source>
        <strain evidence="8 9">334s03</strain>
    </source>
</reference>
<keyword evidence="9" id="KW-1185">Reference proteome</keyword>
<protein>
    <submittedName>
        <fullName evidence="8">NAD(P)H-dependent oxidoreductase</fullName>
    </submittedName>
</protein>
<evidence type="ECO:0000256" key="4">
    <source>
        <dbReference type="ARBA" id="ARBA00022643"/>
    </source>
</evidence>
<organism evidence="8 9">
    <name type="scientific">Flagellimonas yonaguniensis</name>
    <dbReference type="NCBI Taxonomy" id="3031325"/>
    <lineage>
        <taxon>Bacteria</taxon>
        <taxon>Pseudomonadati</taxon>
        <taxon>Bacteroidota</taxon>
        <taxon>Flavobacteriia</taxon>
        <taxon>Flavobacteriales</taxon>
        <taxon>Flavobacteriaceae</taxon>
        <taxon>Flagellimonas</taxon>
    </lineage>
</organism>
<evidence type="ECO:0000313" key="9">
    <source>
        <dbReference type="Proteomes" id="UP001221366"/>
    </source>
</evidence>
<comment type="caution">
    <text evidence="8">The sequence shown here is derived from an EMBL/GenBank/DDBJ whole genome shotgun (WGS) entry which is preliminary data.</text>
</comment>
<dbReference type="PANTHER" id="PTHR43673">
    <property type="entry name" value="NAD(P)H NITROREDUCTASE YDGI-RELATED"/>
    <property type="match status" value="1"/>
</dbReference>
<dbReference type="RefSeq" id="WP_275614762.1">
    <property type="nucleotide sequence ID" value="NZ_JARFVB010000002.1"/>
</dbReference>
<name>A0ABT5XWD1_9FLAO</name>
<keyword evidence="5" id="KW-0521">NADP</keyword>
<dbReference type="InterPro" id="IPR033878">
    <property type="entry name" value="NfsB-like"/>
</dbReference>
<dbReference type="Proteomes" id="UP001221366">
    <property type="component" value="Unassembled WGS sequence"/>
</dbReference>
<comment type="similarity">
    <text evidence="2">Belongs to the nitroreductase family.</text>
</comment>
<evidence type="ECO:0000259" key="7">
    <source>
        <dbReference type="Pfam" id="PF00881"/>
    </source>
</evidence>
<dbReference type="SUPFAM" id="SSF55469">
    <property type="entry name" value="FMN-dependent nitroreductase-like"/>
    <property type="match status" value="1"/>
</dbReference>
<dbReference type="EMBL" id="JARFVB010000002">
    <property type="protein sequence ID" value="MDF0715504.1"/>
    <property type="molecule type" value="Genomic_DNA"/>
</dbReference>
<evidence type="ECO:0000256" key="2">
    <source>
        <dbReference type="ARBA" id="ARBA00007118"/>
    </source>
</evidence>
<dbReference type="Pfam" id="PF00881">
    <property type="entry name" value="Nitroreductase"/>
    <property type="match status" value="1"/>
</dbReference>
<proteinExistence type="inferred from homology"/>
<dbReference type="Gene3D" id="3.40.109.10">
    <property type="entry name" value="NADH Oxidase"/>
    <property type="match status" value="1"/>
</dbReference>
<evidence type="ECO:0000256" key="6">
    <source>
        <dbReference type="ARBA" id="ARBA00023002"/>
    </source>
</evidence>
<keyword evidence="6" id="KW-0560">Oxidoreductase</keyword>
<dbReference type="CDD" id="cd02149">
    <property type="entry name" value="NfsB-like"/>
    <property type="match status" value="1"/>
</dbReference>
<accession>A0ABT5XWD1</accession>
<comment type="cofactor">
    <cofactor evidence="1">
        <name>FMN</name>
        <dbReference type="ChEBI" id="CHEBI:58210"/>
    </cofactor>
</comment>
<dbReference type="InterPro" id="IPR000415">
    <property type="entry name" value="Nitroreductase-like"/>
</dbReference>
<gene>
    <name evidence="8" type="ORF">PY092_05050</name>
</gene>
<evidence type="ECO:0000256" key="5">
    <source>
        <dbReference type="ARBA" id="ARBA00022857"/>
    </source>
</evidence>
<keyword evidence="4" id="KW-0288">FMN</keyword>
<evidence type="ECO:0000256" key="1">
    <source>
        <dbReference type="ARBA" id="ARBA00001917"/>
    </source>
</evidence>